<reference evidence="1" key="1">
    <citation type="submission" date="2018-06" db="EMBL/GenBank/DDBJ databases">
        <authorList>
            <person name="Zhirakovskaya E."/>
        </authorList>
    </citation>
    <scope>NUCLEOTIDE SEQUENCE</scope>
</reference>
<organism evidence="1">
    <name type="scientific">hydrothermal vent metagenome</name>
    <dbReference type="NCBI Taxonomy" id="652676"/>
    <lineage>
        <taxon>unclassified sequences</taxon>
        <taxon>metagenomes</taxon>
        <taxon>ecological metagenomes</taxon>
    </lineage>
</organism>
<evidence type="ECO:0000313" key="1">
    <source>
        <dbReference type="EMBL" id="VAX03617.1"/>
    </source>
</evidence>
<proteinExistence type="predicted"/>
<evidence type="ECO:0008006" key="2">
    <source>
        <dbReference type="Google" id="ProtNLM"/>
    </source>
</evidence>
<protein>
    <recommendedName>
        <fullName evidence="2">TonB-dependent receptor-like beta-barrel domain-containing protein</fullName>
    </recommendedName>
</protein>
<sequence length="127" mass="14559">MLSYGKYLERNVNRDYGNYVEPTRRKLGDRMLATLSGGYTYFLESMDTLTFTLAFSHLQEGDGRIDGRPDPSTRMEKNSLAGTVAWSTMDRDWIFKGTLSHAVPRNDWGENFPITNVLSFEVSHVLR</sequence>
<gene>
    <name evidence="1" type="ORF">MNBD_GAMMA20-1277</name>
</gene>
<accession>A0A3B1BF27</accession>
<name>A0A3B1BF27_9ZZZZ</name>
<dbReference type="AlphaFoldDB" id="A0A3B1BF27"/>
<dbReference type="EMBL" id="UOFU01000337">
    <property type="protein sequence ID" value="VAX03617.1"/>
    <property type="molecule type" value="Genomic_DNA"/>
</dbReference>